<feature type="region of interest" description="Disordered" evidence="1">
    <location>
        <begin position="66"/>
        <end position="100"/>
    </location>
</feature>
<organism evidence="2 3">
    <name type="scientific">Cylindrotheca closterium</name>
    <dbReference type="NCBI Taxonomy" id="2856"/>
    <lineage>
        <taxon>Eukaryota</taxon>
        <taxon>Sar</taxon>
        <taxon>Stramenopiles</taxon>
        <taxon>Ochrophyta</taxon>
        <taxon>Bacillariophyta</taxon>
        <taxon>Bacillariophyceae</taxon>
        <taxon>Bacillariophycidae</taxon>
        <taxon>Bacillariales</taxon>
        <taxon>Bacillariaceae</taxon>
        <taxon>Cylindrotheca</taxon>
    </lineage>
</organism>
<evidence type="ECO:0000313" key="3">
    <source>
        <dbReference type="Proteomes" id="UP001295423"/>
    </source>
</evidence>
<evidence type="ECO:0000313" key="2">
    <source>
        <dbReference type="EMBL" id="CAJ1963059.1"/>
    </source>
</evidence>
<name>A0AAD2JLZ1_9STRA</name>
<dbReference type="Proteomes" id="UP001295423">
    <property type="component" value="Unassembled WGS sequence"/>
</dbReference>
<protein>
    <submittedName>
        <fullName evidence="2">Uncharacterized protein</fullName>
    </submittedName>
</protein>
<proteinExistence type="predicted"/>
<dbReference type="EMBL" id="CAKOGP040002127">
    <property type="protein sequence ID" value="CAJ1963059.1"/>
    <property type="molecule type" value="Genomic_DNA"/>
</dbReference>
<comment type="caution">
    <text evidence="2">The sequence shown here is derived from an EMBL/GenBank/DDBJ whole genome shotgun (WGS) entry which is preliminary data.</text>
</comment>
<feature type="compositionally biased region" description="Basic and acidic residues" evidence="1">
    <location>
        <begin position="78"/>
        <end position="88"/>
    </location>
</feature>
<keyword evidence="3" id="KW-1185">Reference proteome</keyword>
<accession>A0AAD2JLZ1</accession>
<sequence>MNLERKAAKQGPDGGGQVKLRARRGQMCFTEGGAGSWEGLGGAGSDKWESISTIAKGSLTCWAGAGEFPTTTSVGGRSELDGAKKSGDDSTDSEPSLSDQ</sequence>
<gene>
    <name evidence="2" type="ORF">CYCCA115_LOCUS19989</name>
</gene>
<evidence type="ECO:0000256" key="1">
    <source>
        <dbReference type="SAM" id="MobiDB-lite"/>
    </source>
</evidence>
<reference evidence="2" key="1">
    <citation type="submission" date="2023-08" db="EMBL/GenBank/DDBJ databases">
        <authorList>
            <person name="Audoor S."/>
            <person name="Bilcke G."/>
        </authorList>
    </citation>
    <scope>NUCLEOTIDE SEQUENCE</scope>
</reference>
<dbReference type="AlphaFoldDB" id="A0AAD2JLZ1"/>
<feature type="region of interest" description="Disordered" evidence="1">
    <location>
        <begin position="1"/>
        <end position="20"/>
    </location>
</feature>